<keyword evidence="1" id="KW-0472">Membrane</keyword>
<evidence type="ECO:0000256" key="1">
    <source>
        <dbReference type="SAM" id="Phobius"/>
    </source>
</evidence>
<keyword evidence="1" id="KW-0812">Transmembrane</keyword>
<reference evidence="2 3" key="1">
    <citation type="journal article" date="2012" name="J. Bacteriol.">
        <title>Genome sequence of an alkane-degrading bacterium, Alcanivorax pacificus type strain W11-5, isolated from deep sea sediment.</title>
        <authorList>
            <person name="Lai Q."/>
            <person name="Shao Z."/>
        </authorList>
    </citation>
    <scope>NUCLEOTIDE SEQUENCE [LARGE SCALE GENOMIC DNA]</scope>
    <source>
        <strain evidence="2 3">W11-5</strain>
    </source>
</reference>
<dbReference type="EMBL" id="CP004387">
    <property type="protein sequence ID" value="AJD49153.1"/>
    <property type="molecule type" value="Genomic_DNA"/>
</dbReference>
<keyword evidence="1" id="KW-1133">Transmembrane helix</keyword>
<protein>
    <recommendedName>
        <fullName evidence="4">Methyl-accepting chemotaxis protein</fullName>
    </recommendedName>
</protein>
<dbReference type="RefSeq" id="WP_008734123.1">
    <property type="nucleotide sequence ID" value="NZ_CP004387.1"/>
</dbReference>
<dbReference type="AlphaFoldDB" id="A0A0B4XRR2"/>
<dbReference type="KEGG" id="apac:S7S_13705"/>
<sequence>MPAWLPVLKMALPYIASVASTTIPAFTQRGGDKSAELVSQQISELQQAAAGNAESVRLLAEQMQQTVSAIEAGAEASQRALLRAQWLAGSALVVALGAFGLCLLILLR</sequence>
<gene>
    <name evidence="2" type="ORF">S7S_13705</name>
</gene>
<evidence type="ECO:0008006" key="4">
    <source>
        <dbReference type="Google" id="ProtNLM"/>
    </source>
</evidence>
<dbReference type="HOGENOM" id="CLU_166661_0_0_6"/>
<keyword evidence="3" id="KW-1185">Reference proteome</keyword>
<evidence type="ECO:0000313" key="2">
    <source>
        <dbReference type="EMBL" id="AJD49153.1"/>
    </source>
</evidence>
<evidence type="ECO:0000313" key="3">
    <source>
        <dbReference type="Proteomes" id="UP000006764"/>
    </source>
</evidence>
<dbReference type="Proteomes" id="UP000006764">
    <property type="component" value="Chromosome"/>
</dbReference>
<accession>A0A0B4XRR2</accession>
<proteinExistence type="predicted"/>
<feature type="transmembrane region" description="Helical" evidence="1">
    <location>
        <begin position="86"/>
        <end position="107"/>
    </location>
</feature>
<organism evidence="2 3">
    <name type="scientific">Isoalcanivorax pacificus W11-5</name>
    <dbReference type="NCBI Taxonomy" id="391936"/>
    <lineage>
        <taxon>Bacteria</taxon>
        <taxon>Pseudomonadati</taxon>
        <taxon>Pseudomonadota</taxon>
        <taxon>Gammaproteobacteria</taxon>
        <taxon>Oceanospirillales</taxon>
        <taxon>Alcanivoracaceae</taxon>
        <taxon>Isoalcanivorax</taxon>
    </lineage>
</organism>
<dbReference type="STRING" id="391936.S7S_13705"/>
<dbReference type="OrthoDB" id="8778928at2"/>
<name>A0A0B4XRR2_9GAMM</name>